<proteinExistence type="inferred from homology"/>
<gene>
    <name evidence="9" type="ORF">VF724_06185</name>
</gene>
<dbReference type="PANTHER" id="PTHR43750">
    <property type="entry name" value="UDP-GLUCOSE 6-DEHYDROGENASE TUAD"/>
    <property type="match status" value="1"/>
</dbReference>
<dbReference type="EMBL" id="JAYJLD010000006">
    <property type="protein sequence ID" value="MEB3101251.1"/>
    <property type="molecule type" value="Genomic_DNA"/>
</dbReference>
<evidence type="ECO:0000256" key="1">
    <source>
        <dbReference type="ARBA" id="ARBA00004701"/>
    </source>
</evidence>
<evidence type="ECO:0000259" key="8">
    <source>
        <dbReference type="SMART" id="SM00984"/>
    </source>
</evidence>
<dbReference type="InterPro" id="IPR028357">
    <property type="entry name" value="UDPglc_DH_bac"/>
</dbReference>
<evidence type="ECO:0000256" key="2">
    <source>
        <dbReference type="ARBA" id="ARBA00006601"/>
    </source>
</evidence>
<comment type="similarity">
    <text evidence="2 7">Belongs to the UDP-glucose/GDP-mannose dehydrogenase family.</text>
</comment>
<reference evidence="9" key="1">
    <citation type="submission" date="2023-12" db="EMBL/GenBank/DDBJ databases">
        <title>Fervidustalea candida gen. nov., sp. nov., a novel member of the family Paenibacillaceae isolated from a geothermal area.</title>
        <authorList>
            <person name="Li W.-J."/>
            <person name="Jiao J.-Y."/>
            <person name="Chen Y."/>
        </authorList>
    </citation>
    <scope>NUCLEOTIDE SEQUENCE</scope>
    <source>
        <strain evidence="9">SYSU GA230002</strain>
    </source>
</reference>
<dbReference type="Gene3D" id="3.40.50.720">
    <property type="entry name" value="NAD(P)-binding Rossmann-like Domain"/>
    <property type="match status" value="2"/>
</dbReference>
<dbReference type="Pfam" id="PF03721">
    <property type="entry name" value="UDPG_MGDP_dh_N"/>
    <property type="match status" value="1"/>
</dbReference>
<dbReference type="InterPro" id="IPR014027">
    <property type="entry name" value="UDP-Glc/GDP-Man_DH_C"/>
</dbReference>
<dbReference type="InterPro" id="IPR036220">
    <property type="entry name" value="UDP-Glc/GDP-Man_DH_C_sf"/>
</dbReference>
<dbReference type="SUPFAM" id="SSF52413">
    <property type="entry name" value="UDP-glucose/GDP-mannose dehydrogenase C-terminal domain"/>
    <property type="match status" value="1"/>
</dbReference>
<name>A0ABU5ZHV5_9BACL</name>
<evidence type="ECO:0000256" key="7">
    <source>
        <dbReference type="PIRNR" id="PIRNR000124"/>
    </source>
</evidence>
<dbReference type="GO" id="GO:0016491">
    <property type="term" value="F:oxidoreductase activity"/>
    <property type="evidence" value="ECO:0007669"/>
    <property type="project" value="UniProtKB-KW"/>
</dbReference>
<evidence type="ECO:0000313" key="10">
    <source>
        <dbReference type="Proteomes" id="UP001310386"/>
    </source>
</evidence>
<evidence type="ECO:0000313" key="9">
    <source>
        <dbReference type="EMBL" id="MEB3101251.1"/>
    </source>
</evidence>
<comment type="caution">
    <text evidence="9">The sequence shown here is derived from an EMBL/GenBank/DDBJ whole genome shotgun (WGS) entry which is preliminary data.</text>
</comment>
<feature type="domain" description="UDP-glucose/GDP-mannose dehydrogenase C-terminal" evidence="8">
    <location>
        <begin position="316"/>
        <end position="417"/>
    </location>
</feature>
<evidence type="ECO:0000256" key="6">
    <source>
        <dbReference type="ARBA" id="ARBA00047473"/>
    </source>
</evidence>
<dbReference type="RefSeq" id="WP_371753358.1">
    <property type="nucleotide sequence ID" value="NZ_JAYJLD010000006.1"/>
</dbReference>
<dbReference type="Proteomes" id="UP001310386">
    <property type="component" value="Unassembled WGS sequence"/>
</dbReference>
<comment type="pathway">
    <text evidence="1">Nucleotide-sugar biosynthesis; UDP-alpha-D-glucuronate biosynthesis; UDP-alpha-D-glucuronate from UDP-alpha-D-glucose: step 1/1.</text>
</comment>
<dbReference type="Gene3D" id="1.20.5.100">
    <property type="entry name" value="Cytochrome c1, transmembrane anchor, C-terminal"/>
    <property type="match status" value="1"/>
</dbReference>
<accession>A0ABU5ZHV5</accession>
<sequence length="448" mass="49677">MAEKVAVIGTGYVGLVTGTCMAEVGHHVICVDRDQAKIEMLKAGEIPIFEPGLQELVESNMRAGRLSFSVSMAQAVNESDFIFIAVGTPSLRNGDVDLSQVKSAVMEAAQHVNGDKIIVIKSTVPVGTCRQLEEWIRGSFDTDCRIDVVSNPEFLREGSAVYDTLHSDRLVIGSAVERAAERVKRLLEPFDAPMIITDRETSELIKYASNSFLATKISFINEMANICEKVGADVKVVAQGMGMDQRIGPQFLKAGIGYGGFCLPKDTKAQLRLAYAVDYDFKIIRAVIEVNQLQRERFVKKIERVLGGSLEGKRLAVMGIAFKPETDDIRDAPSIDIIELLEHRGAVIQAYDPVVGQQTHPSLKHLVVEKDPYRVLQGADAMVIITEWRQLADMDWERVKRELRSPVIIDGRNIFEPGQMAGLGFEYYCIGRPGKMRRVEEPRSSASF</sequence>
<dbReference type="Pfam" id="PF03720">
    <property type="entry name" value="UDPG_MGDP_dh_C"/>
    <property type="match status" value="1"/>
</dbReference>
<dbReference type="SMART" id="SM00984">
    <property type="entry name" value="UDPG_MGDP_dh_C"/>
    <property type="match status" value="1"/>
</dbReference>
<dbReference type="EC" id="1.1.1.22" evidence="3 7"/>
<dbReference type="SUPFAM" id="SSF48179">
    <property type="entry name" value="6-phosphogluconate dehydrogenase C-terminal domain-like"/>
    <property type="match status" value="1"/>
</dbReference>
<dbReference type="PIRSF" id="PIRSF500134">
    <property type="entry name" value="UDPglc_DH_bac"/>
    <property type="match status" value="1"/>
</dbReference>
<evidence type="ECO:0000256" key="3">
    <source>
        <dbReference type="ARBA" id="ARBA00012954"/>
    </source>
</evidence>
<dbReference type="InterPro" id="IPR014026">
    <property type="entry name" value="UDP-Glc/GDP-Man_DH_dimer"/>
</dbReference>
<dbReference type="PIRSF" id="PIRSF000124">
    <property type="entry name" value="UDPglc_GDPman_dh"/>
    <property type="match status" value="1"/>
</dbReference>
<dbReference type="InterPro" id="IPR001732">
    <property type="entry name" value="UDP-Glc/GDP-Man_DH_N"/>
</dbReference>
<dbReference type="NCBIfam" id="TIGR03026">
    <property type="entry name" value="NDP-sugDHase"/>
    <property type="match status" value="1"/>
</dbReference>
<organism evidence="9 10">
    <name type="scientific">Ferviditalea candida</name>
    <dbReference type="NCBI Taxonomy" id="3108399"/>
    <lineage>
        <taxon>Bacteria</taxon>
        <taxon>Bacillati</taxon>
        <taxon>Bacillota</taxon>
        <taxon>Bacilli</taxon>
        <taxon>Bacillales</taxon>
        <taxon>Paenibacillaceae</taxon>
        <taxon>Ferviditalea</taxon>
    </lineage>
</organism>
<dbReference type="SUPFAM" id="SSF51735">
    <property type="entry name" value="NAD(P)-binding Rossmann-fold domains"/>
    <property type="match status" value="1"/>
</dbReference>
<dbReference type="Pfam" id="PF00984">
    <property type="entry name" value="UDPG_MGDP_dh"/>
    <property type="match status" value="1"/>
</dbReference>
<protein>
    <recommendedName>
        <fullName evidence="3 7">UDP-glucose 6-dehydrogenase</fullName>
        <ecNumber evidence="3 7">1.1.1.22</ecNumber>
    </recommendedName>
</protein>
<keyword evidence="5 7" id="KW-0520">NAD</keyword>
<evidence type="ECO:0000256" key="5">
    <source>
        <dbReference type="ARBA" id="ARBA00023027"/>
    </source>
</evidence>
<comment type="catalytic activity">
    <reaction evidence="6 7">
        <text>UDP-alpha-D-glucose + 2 NAD(+) + H2O = UDP-alpha-D-glucuronate + 2 NADH + 3 H(+)</text>
        <dbReference type="Rhea" id="RHEA:23596"/>
        <dbReference type="ChEBI" id="CHEBI:15377"/>
        <dbReference type="ChEBI" id="CHEBI:15378"/>
        <dbReference type="ChEBI" id="CHEBI:57540"/>
        <dbReference type="ChEBI" id="CHEBI:57945"/>
        <dbReference type="ChEBI" id="CHEBI:58052"/>
        <dbReference type="ChEBI" id="CHEBI:58885"/>
        <dbReference type="EC" id="1.1.1.22"/>
    </reaction>
</comment>
<dbReference type="InterPro" id="IPR017476">
    <property type="entry name" value="UDP-Glc/GDP-Man"/>
</dbReference>
<keyword evidence="4 7" id="KW-0560">Oxidoreductase</keyword>
<dbReference type="InterPro" id="IPR036291">
    <property type="entry name" value="NAD(P)-bd_dom_sf"/>
</dbReference>
<evidence type="ECO:0000256" key="4">
    <source>
        <dbReference type="ARBA" id="ARBA00023002"/>
    </source>
</evidence>
<keyword evidence="10" id="KW-1185">Reference proteome</keyword>
<dbReference type="PANTHER" id="PTHR43750:SF3">
    <property type="entry name" value="UDP-GLUCOSE 6-DEHYDROGENASE TUAD"/>
    <property type="match status" value="1"/>
</dbReference>
<dbReference type="InterPro" id="IPR008927">
    <property type="entry name" value="6-PGluconate_DH-like_C_sf"/>
</dbReference>